<dbReference type="GO" id="GO:0009247">
    <property type="term" value="P:glycolipid biosynthetic process"/>
    <property type="evidence" value="ECO:0007669"/>
    <property type="project" value="TreeGrafter"/>
</dbReference>
<dbReference type="InterPro" id="IPR039528">
    <property type="entry name" value="DPM1-like"/>
</dbReference>
<dbReference type="PANTHER" id="PTHR43398:SF1">
    <property type="entry name" value="DOLICHOL-PHOSPHATE MANNOSYLTRANSFERASE SUBUNIT 1"/>
    <property type="match status" value="1"/>
</dbReference>
<dbReference type="CDD" id="cd06442">
    <property type="entry name" value="DPM1_like"/>
    <property type="match status" value="1"/>
</dbReference>
<evidence type="ECO:0000313" key="6">
    <source>
        <dbReference type="Proteomes" id="UP000177372"/>
    </source>
</evidence>
<dbReference type="GO" id="GO:0004582">
    <property type="term" value="F:dolichyl-phosphate beta-D-mannosyltransferase activity"/>
    <property type="evidence" value="ECO:0007669"/>
    <property type="project" value="InterPro"/>
</dbReference>
<dbReference type="InterPro" id="IPR001173">
    <property type="entry name" value="Glyco_trans_2-like"/>
</dbReference>
<keyword evidence="2" id="KW-0328">Glycosyltransferase</keyword>
<dbReference type="STRING" id="1798512.A3A39_03020"/>
<accession>A0A1F6F2E1</accession>
<sequence>MRPTILVPTYNERDNMPLLIPEIFRVVPDVRIVVVDDNSPDGTGDVVRSLTAQYPRLSLFSRPRKEGLGAAYKDALRHALATQEADPIILMDADGSHGVQYLPQIIAASRAHDLVVGSRYVEGGGIERWEWWRYLLSRLGNVYARFLTGLSLKDLTSGFVCIRAPSLREVDLSRMEASGYAFQIDLKYRLIAAGARAREVPIIFQARRGGESKMSHHIITEGLRVPLKIFLERLFT</sequence>
<dbReference type="AlphaFoldDB" id="A0A1F6F2E1"/>
<dbReference type="SUPFAM" id="SSF53448">
    <property type="entry name" value="Nucleotide-diphospho-sugar transferases"/>
    <property type="match status" value="1"/>
</dbReference>
<comment type="caution">
    <text evidence="5">The sequence shown here is derived from an EMBL/GenBank/DDBJ whole genome shotgun (WGS) entry which is preliminary data.</text>
</comment>
<gene>
    <name evidence="5" type="ORF">A3A39_03020</name>
</gene>
<name>A0A1F6F2E1_9BACT</name>
<dbReference type="Gene3D" id="3.90.550.10">
    <property type="entry name" value="Spore Coat Polysaccharide Biosynthesis Protein SpsA, Chain A"/>
    <property type="match status" value="1"/>
</dbReference>
<dbReference type="PANTHER" id="PTHR43398">
    <property type="entry name" value="DOLICHOL-PHOSPHATE MANNOSYLTRANSFERASE SUBUNIT 1"/>
    <property type="match status" value="1"/>
</dbReference>
<dbReference type="InterPro" id="IPR029044">
    <property type="entry name" value="Nucleotide-diphossugar_trans"/>
</dbReference>
<evidence type="ECO:0000256" key="3">
    <source>
        <dbReference type="ARBA" id="ARBA00022679"/>
    </source>
</evidence>
<comment type="similarity">
    <text evidence="1">Belongs to the glycosyltransferase 2 family.</text>
</comment>
<dbReference type="EMBL" id="MFLZ01000014">
    <property type="protein sequence ID" value="OGG80037.1"/>
    <property type="molecule type" value="Genomic_DNA"/>
</dbReference>
<dbReference type="FunFam" id="3.90.550.10:FF:000122">
    <property type="entry name" value="Dolichol-phosphate mannosyltransferase subunit 1"/>
    <property type="match status" value="1"/>
</dbReference>
<protein>
    <recommendedName>
        <fullName evidence="4">Glycosyltransferase 2-like domain-containing protein</fullName>
    </recommendedName>
</protein>
<proteinExistence type="inferred from homology"/>
<keyword evidence="3" id="KW-0808">Transferase</keyword>
<evidence type="ECO:0000256" key="1">
    <source>
        <dbReference type="ARBA" id="ARBA00006739"/>
    </source>
</evidence>
<reference evidence="5 6" key="1">
    <citation type="journal article" date="2016" name="Nat. Commun.">
        <title>Thousands of microbial genomes shed light on interconnected biogeochemical processes in an aquifer system.</title>
        <authorList>
            <person name="Anantharaman K."/>
            <person name="Brown C.T."/>
            <person name="Hug L.A."/>
            <person name="Sharon I."/>
            <person name="Castelle C.J."/>
            <person name="Probst A.J."/>
            <person name="Thomas B.C."/>
            <person name="Singh A."/>
            <person name="Wilkins M.J."/>
            <person name="Karaoz U."/>
            <person name="Brodie E.L."/>
            <person name="Williams K.H."/>
            <person name="Hubbard S.S."/>
            <person name="Banfield J.F."/>
        </authorList>
    </citation>
    <scope>NUCLEOTIDE SEQUENCE [LARGE SCALE GENOMIC DNA]</scope>
</reference>
<evidence type="ECO:0000259" key="4">
    <source>
        <dbReference type="Pfam" id="PF00535"/>
    </source>
</evidence>
<dbReference type="GO" id="GO:0016020">
    <property type="term" value="C:membrane"/>
    <property type="evidence" value="ECO:0007669"/>
    <property type="project" value="GOC"/>
</dbReference>
<dbReference type="Proteomes" id="UP000177372">
    <property type="component" value="Unassembled WGS sequence"/>
</dbReference>
<feature type="domain" description="Glycosyltransferase 2-like" evidence="4">
    <location>
        <begin position="4"/>
        <end position="169"/>
    </location>
</feature>
<organism evidence="5 6">
    <name type="scientific">Candidatus Kaiserbacteria bacterium RIFCSPLOWO2_01_FULL_54_13</name>
    <dbReference type="NCBI Taxonomy" id="1798512"/>
    <lineage>
        <taxon>Bacteria</taxon>
        <taxon>Candidatus Kaiseribacteriota</taxon>
    </lineage>
</organism>
<dbReference type="Pfam" id="PF00535">
    <property type="entry name" value="Glycos_transf_2"/>
    <property type="match status" value="1"/>
</dbReference>
<evidence type="ECO:0000313" key="5">
    <source>
        <dbReference type="EMBL" id="OGG80037.1"/>
    </source>
</evidence>
<evidence type="ECO:0000256" key="2">
    <source>
        <dbReference type="ARBA" id="ARBA00022676"/>
    </source>
</evidence>